<comment type="subcellular location">
    <subcellularLocation>
        <location evidence="13">Cytoplasm</location>
    </subcellularLocation>
</comment>
<keyword evidence="3 13" id="KW-0028">Amino-acid biosynthesis</keyword>
<evidence type="ECO:0000256" key="9">
    <source>
        <dbReference type="ARBA" id="ARBA00037922"/>
    </source>
</evidence>
<keyword evidence="5 13" id="KW-0220">Diaminopimelate biosynthesis</keyword>
<dbReference type="InterPro" id="IPR036291">
    <property type="entry name" value="NAD(P)-bd_dom_sf"/>
</dbReference>
<evidence type="ECO:0000256" key="2">
    <source>
        <dbReference type="ARBA" id="ARBA00022490"/>
    </source>
</evidence>
<feature type="active site" description="Proton donor" evidence="13">
    <location>
        <position position="155"/>
    </location>
</feature>
<gene>
    <name evidence="13" type="primary">dapB</name>
    <name evidence="16" type="ORF">AVDCRST_MAG10-1590</name>
</gene>
<feature type="binding site" evidence="13">
    <location>
        <position position="152"/>
    </location>
    <ligand>
        <name>(S)-2,3,4,5-tetrahydrodipicolinate</name>
        <dbReference type="ChEBI" id="CHEBI:16845"/>
    </ligand>
</feature>
<evidence type="ECO:0000313" key="16">
    <source>
        <dbReference type="EMBL" id="CAA9239359.1"/>
    </source>
</evidence>
<comment type="subunit">
    <text evidence="13">Homotetramer.</text>
</comment>
<feature type="domain" description="Dihydrodipicolinate reductase N-terminal" evidence="14">
    <location>
        <begin position="3"/>
        <end position="124"/>
    </location>
</feature>
<sequence length="263" mass="27752">MTIRVGVFGAGGRMGSTVCRAVVDEPDLQLVAAVDPLHAGIDLRGVTGAELRGLQVAPDVESLARAEAQVAVDFTHIEAARENLAWCAANGVHAVVGTSGFTPTDYEELATRFTRSNCFIAPNFAIGAVLMTRFAELAAPYFETAEIIELHHDQKVDAPSGTAMHTAERMAARSAEWEPDPTTKHVLEGARGGAAAGGIRIHSVRLRGLVAHQEVLLGTAGQSLSIRHDSYDRASFMPGVMLAVKAVADHPGVTVGLDALLDI</sequence>
<evidence type="ECO:0000256" key="3">
    <source>
        <dbReference type="ARBA" id="ARBA00022605"/>
    </source>
</evidence>
<dbReference type="NCBIfam" id="TIGR00036">
    <property type="entry name" value="dapB"/>
    <property type="match status" value="1"/>
</dbReference>
<dbReference type="SUPFAM" id="SSF55347">
    <property type="entry name" value="Glyceraldehyde-3-phosphate dehydrogenase-like, C-terminal domain"/>
    <property type="match status" value="1"/>
</dbReference>
<comment type="similarity">
    <text evidence="1 13">Belongs to the DapB family.</text>
</comment>
<dbReference type="GO" id="GO:0051287">
    <property type="term" value="F:NAD binding"/>
    <property type="evidence" value="ECO:0007669"/>
    <property type="project" value="UniProtKB-UniRule"/>
</dbReference>
<dbReference type="PANTHER" id="PTHR20836:SF0">
    <property type="entry name" value="4-HYDROXY-TETRAHYDRODIPICOLINATE REDUCTASE 1, CHLOROPLASTIC-RELATED"/>
    <property type="match status" value="1"/>
</dbReference>
<dbReference type="Gene3D" id="3.30.360.10">
    <property type="entry name" value="Dihydrodipicolinate Reductase, domain 2"/>
    <property type="match status" value="1"/>
</dbReference>
<comment type="pathway">
    <text evidence="9 13">Amino-acid biosynthesis; L-lysine biosynthesis via DAP pathway; (S)-tetrahydrodipicolinate from L-aspartate: step 4/4.</text>
</comment>
<evidence type="ECO:0000259" key="15">
    <source>
        <dbReference type="Pfam" id="PF05173"/>
    </source>
</evidence>
<feature type="binding site" evidence="13">
    <location>
        <position position="44"/>
    </location>
    <ligand>
        <name>NADP(+)</name>
        <dbReference type="ChEBI" id="CHEBI:58349"/>
    </ligand>
</feature>
<dbReference type="GO" id="GO:0008839">
    <property type="term" value="F:4-hydroxy-tetrahydrodipicolinate reductase"/>
    <property type="evidence" value="ECO:0007669"/>
    <property type="project" value="UniProtKB-UniRule"/>
</dbReference>
<evidence type="ECO:0000256" key="4">
    <source>
        <dbReference type="ARBA" id="ARBA00022857"/>
    </source>
</evidence>
<keyword evidence="6 13" id="KW-0560">Oxidoreductase</keyword>
<dbReference type="EC" id="1.17.1.8" evidence="10 13"/>
<dbReference type="GO" id="GO:0016726">
    <property type="term" value="F:oxidoreductase activity, acting on CH or CH2 groups, NAD or NADP as acceptor"/>
    <property type="evidence" value="ECO:0007669"/>
    <property type="project" value="UniProtKB-UniRule"/>
</dbReference>
<dbReference type="GO" id="GO:0009089">
    <property type="term" value="P:lysine biosynthetic process via diaminopimelate"/>
    <property type="evidence" value="ECO:0007669"/>
    <property type="project" value="UniProtKB-UniRule"/>
</dbReference>
<comment type="catalytic activity">
    <reaction evidence="12 13">
        <text>(S)-2,3,4,5-tetrahydrodipicolinate + NAD(+) + H2O = (2S,4S)-4-hydroxy-2,3,4,5-tetrahydrodipicolinate + NADH + H(+)</text>
        <dbReference type="Rhea" id="RHEA:35323"/>
        <dbReference type="ChEBI" id="CHEBI:15377"/>
        <dbReference type="ChEBI" id="CHEBI:15378"/>
        <dbReference type="ChEBI" id="CHEBI:16845"/>
        <dbReference type="ChEBI" id="CHEBI:57540"/>
        <dbReference type="ChEBI" id="CHEBI:57945"/>
        <dbReference type="ChEBI" id="CHEBI:67139"/>
        <dbReference type="EC" id="1.17.1.8"/>
    </reaction>
</comment>
<dbReference type="PROSITE" id="PS01298">
    <property type="entry name" value="DAPB"/>
    <property type="match status" value="1"/>
</dbReference>
<feature type="binding site" evidence="13">
    <location>
        <begin position="161"/>
        <end position="162"/>
    </location>
    <ligand>
        <name>(S)-2,3,4,5-tetrahydrodipicolinate</name>
        <dbReference type="ChEBI" id="CHEBI:16845"/>
    </ligand>
</feature>
<evidence type="ECO:0000256" key="5">
    <source>
        <dbReference type="ARBA" id="ARBA00022915"/>
    </source>
</evidence>
<evidence type="ECO:0000256" key="7">
    <source>
        <dbReference type="ARBA" id="ARBA00023027"/>
    </source>
</evidence>
<evidence type="ECO:0000256" key="10">
    <source>
        <dbReference type="ARBA" id="ARBA00038983"/>
    </source>
</evidence>
<dbReference type="PANTHER" id="PTHR20836">
    <property type="entry name" value="DIHYDRODIPICOLINATE REDUCTASE"/>
    <property type="match status" value="1"/>
</dbReference>
<dbReference type="InterPro" id="IPR000846">
    <property type="entry name" value="DapB_N"/>
</dbReference>
<keyword evidence="8 13" id="KW-0457">Lysine biosynthesis</keyword>
<feature type="binding site" evidence="13">
    <location>
        <position position="42"/>
    </location>
    <ligand>
        <name>NAD(+)</name>
        <dbReference type="ChEBI" id="CHEBI:57540"/>
    </ligand>
</feature>
<dbReference type="AlphaFoldDB" id="A0A6J4I3N7"/>
<keyword evidence="7 13" id="KW-0520">NAD</keyword>
<dbReference type="EMBL" id="CADCTB010000103">
    <property type="protein sequence ID" value="CAA9239359.1"/>
    <property type="molecule type" value="Genomic_DNA"/>
</dbReference>
<evidence type="ECO:0000256" key="1">
    <source>
        <dbReference type="ARBA" id="ARBA00006642"/>
    </source>
</evidence>
<accession>A0A6J4I3N7</accession>
<dbReference type="InterPro" id="IPR022663">
    <property type="entry name" value="DapB_C"/>
</dbReference>
<dbReference type="SUPFAM" id="SSF51735">
    <property type="entry name" value="NAD(P)-binding Rossmann-fold domains"/>
    <property type="match status" value="1"/>
</dbReference>
<dbReference type="InterPro" id="IPR023940">
    <property type="entry name" value="DHDPR_bac"/>
</dbReference>
<dbReference type="UniPathway" id="UPA00034">
    <property type="reaction ID" value="UER00018"/>
</dbReference>
<dbReference type="Pfam" id="PF05173">
    <property type="entry name" value="DapB_C"/>
    <property type="match status" value="1"/>
</dbReference>
<feature type="domain" description="Dihydrodipicolinate reductase C-terminal" evidence="15">
    <location>
        <begin position="127"/>
        <end position="260"/>
    </location>
</feature>
<feature type="binding site" evidence="13">
    <location>
        <begin position="9"/>
        <end position="14"/>
    </location>
    <ligand>
        <name>NAD(+)</name>
        <dbReference type="ChEBI" id="CHEBI:57540"/>
    </ligand>
</feature>
<comment type="catalytic activity">
    <reaction evidence="11 13">
        <text>(S)-2,3,4,5-tetrahydrodipicolinate + NADP(+) + H2O = (2S,4S)-4-hydroxy-2,3,4,5-tetrahydrodipicolinate + NADPH + H(+)</text>
        <dbReference type="Rhea" id="RHEA:35331"/>
        <dbReference type="ChEBI" id="CHEBI:15377"/>
        <dbReference type="ChEBI" id="CHEBI:15378"/>
        <dbReference type="ChEBI" id="CHEBI:16845"/>
        <dbReference type="ChEBI" id="CHEBI:57783"/>
        <dbReference type="ChEBI" id="CHEBI:58349"/>
        <dbReference type="ChEBI" id="CHEBI:67139"/>
        <dbReference type="EC" id="1.17.1.8"/>
    </reaction>
</comment>
<proteinExistence type="inferred from homology"/>
<dbReference type="InterPro" id="IPR022664">
    <property type="entry name" value="DapB_N_CS"/>
</dbReference>
<keyword evidence="4 13" id="KW-0521">NADP</keyword>
<dbReference type="PIRSF" id="PIRSF000161">
    <property type="entry name" value="DHPR"/>
    <property type="match status" value="1"/>
</dbReference>
<dbReference type="FunFam" id="3.30.360.10:FF:000009">
    <property type="entry name" value="4-hydroxy-tetrahydrodipicolinate reductase"/>
    <property type="match status" value="1"/>
</dbReference>
<keyword evidence="2 13" id="KW-0963">Cytoplasm</keyword>
<evidence type="ECO:0000256" key="11">
    <source>
        <dbReference type="ARBA" id="ARBA00049080"/>
    </source>
</evidence>
<comment type="function">
    <text evidence="13">Catalyzes the conversion of 4-hydroxy-tetrahydrodipicolinate (HTPA) to tetrahydrodipicolinate.</text>
</comment>
<organism evidence="16">
    <name type="scientific">uncultured Acidimicrobiales bacterium</name>
    <dbReference type="NCBI Taxonomy" id="310071"/>
    <lineage>
        <taxon>Bacteria</taxon>
        <taxon>Bacillati</taxon>
        <taxon>Actinomycetota</taxon>
        <taxon>Acidimicrobiia</taxon>
        <taxon>Acidimicrobiales</taxon>
        <taxon>environmental samples</taxon>
    </lineage>
</organism>
<feature type="binding site" evidence="13">
    <location>
        <begin position="121"/>
        <end position="124"/>
    </location>
    <ligand>
        <name>NAD(+)</name>
        <dbReference type="ChEBI" id="CHEBI:57540"/>
    </ligand>
</feature>
<feature type="binding site" evidence="13">
    <location>
        <begin position="97"/>
        <end position="99"/>
    </location>
    <ligand>
        <name>NAD(+)</name>
        <dbReference type="ChEBI" id="CHEBI:57540"/>
    </ligand>
</feature>
<dbReference type="HAMAP" id="MF_00102">
    <property type="entry name" value="DapB"/>
    <property type="match status" value="1"/>
</dbReference>
<evidence type="ECO:0000256" key="6">
    <source>
        <dbReference type="ARBA" id="ARBA00023002"/>
    </source>
</evidence>
<reference evidence="16" key="1">
    <citation type="submission" date="2020-02" db="EMBL/GenBank/DDBJ databases">
        <authorList>
            <person name="Meier V. D."/>
        </authorList>
    </citation>
    <scope>NUCLEOTIDE SEQUENCE</scope>
    <source>
        <strain evidence="16">AVDCRST_MAG10</strain>
    </source>
</reference>
<dbReference type="Gene3D" id="3.40.50.720">
    <property type="entry name" value="NAD(P)-binding Rossmann-like Domain"/>
    <property type="match status" value="1"/>
</dbReference>
<comment type="caution">
    <text evidence="13">Was originally thought to be a dihydrodipicolinate reductase (DHDPR), catalyzing the conversion of dihydrodipicolinate to tetrahydrodipicolinate. However, it was shown in E.coli that the substrate of the enzymatic reaction is not dihydrodipicolinate (DHDP) but in fact (2S,4S)-4-hydroxy-2,3,4,5-tetrahydrodipicolinic acid (HTPA), the product released by the DapA-catalyzed reaction.</text>
</comment>
<evidence type="ECO:0000256" key="13">
    <source>
        <dbReference type="HAMAP-Rule" id="MF_00102"/>
    </source>
</evidence>
<dbReference type="Pfam" id="PF01113">
    <property type="entry name" value="DapB_N"/>
    <property type="match status" value="1"/>
</dbReference>
<dbReference type="CDD" id="cd02274">
    <property type="entry name" value="DHDPR_N"/>
    <property type="match status" value="1"/>
</dbReference>
<name>A0A6J4I3N7_9ACTN</name>
<dbReference type="GO" id="GO:0019877">
    <property type="term" value="P:diaminopimelate biosynthetic process"/>
    <property type="evidence" value="ECO:0007669"/>
    <property type="project" value="UniProtKB-UniRule"/>
</dbReference>
<evidence type="ECO:0000256" key="12">
    <source>
        <dbReference type="ARBA" id="ARBA00049396"/>
    </source>
</evidence>
<dbReference type="GO" id="GO:0050661">
    <property type="term" value="F:NADP binding"/>
    <property type="evidence" value="ECO:0007669"/>
    <property type="project" value="UniProtKB-UniRule"/>
</dbReference>
<evidence type="ECO:0000256" key="8">
    <source>
        <dbReference type="ARBA" id="ARBA00023154"/>
    </source>
</evidence>
<dbReference type="GO" id="GO:0005829">
    <property type="term" value="C:cytosol"/>
    <property type="evidence" value="ECO:0007669"/>
    <property type="project" value="TreeGrafter"/>
</dbReference>
<evidence type="ECO:0000259" key="14">
    <source>
        <dbReference type="Pfam" id="PF01113"/>
    </source>
</evidence>
<feature type="active site" description="Proton donor/acceptor" evidence="13">
    <location>
        <position position="151"/>
    </location>
</feature>
<protein>
    <recommendedName>
        <fullName evidence="10 13">4-hydroxy-tetrahydrodipicolinate reductase</fullName>
        <shortName evidence="13">HTPA reductase</shortName>
        <ecNumber evidence="10 13">1.17.1.8</ecNumber>
    </recommendedName>
</protein>